<evidence type="ECO:0000256" key="1">
    <source>
        <dbReference type="SAM" id="MobiDB-lite"/>
    </source>
</evidence>
<feature type="compositionally biased region" description="Basic and acidic residues" evidence="1">
    <location>
        <begin position="120"/>
        <end position="137"/>
    </location>
</feature>
<accession>A0A9J5XGD2</accession>
<dbReference type="AlphaFoldDB" id="A0A9J5XGD2"/>
<dbReference type="OrthoDB" id="999895at2759"/>
<gene>
    <name evidence="2" type="ORF">H5410_047183</name>
</gene>
<proteinExistence type="predicted"/>
<feature type="region of interest" description="Disordered" evidence="1">
    <location>
        <begin position="34"/>
        <end position="67"/>
    </location>
</feature>
<keyword evidence="3" id="KW-1185">Reference proteome</keyword>
<evidence type="ECO:0000313" key="2">
    <source>
        <dbReference type="EMBL" id="KAG5586749.1"/>
    </source>
</evidence>
<feature type="compositionally biased region" description="Basic and acidic residues" evidence="1">
    <location>
        <begin position="96"/>
        <end position="113"/>
    </location>
</feature>
<reference evidence="2 3" key="1">
    <citation type="submission" date="2020-09" db="EMBL/GenBank/DDBJ databases">
        <title>De no assembly of potato wild relative species, Solanum commersonii.</title>
        <authorList>
            <person name="Cho K."/>
        </authorList>
    </citation>
    <scope>NUCLEOTIDE SEQUENCE [LARGE SCALE GENOMIC DNA]</scope>
    <source>
        <strain evidence="2">LZ3.2</strain>
        <tissue evidence="2">Leaf</tissue>
    </source>
</reference>
<dbReference type="EMBL" id="JACXVP010000009">
    <property type="protein sequence ID" value="KAG5586749.1"/>
    <property type="molecule type" value="Genomic_DNA"/>
</dbReference>
<protein>
    <submittedName>
        <fullName evidence="2">Uncharacterized protein</fullName>
    </submittedName>
</protein>
<organism evidence="2 3">
    <name type="scientific">Solanum commersonii</name>
    <name type="common">Commerson's wild potato</name>
    <name type="synonym">Commerson's nightshade</name>
    <dbReference type="NCBI Taxonomy" id="4109"/>
    <lineage>
        <taxon>Eukaryota</taxon>
        <taxon>Viridiplantae</taxon>
        <taxon>Streptophyta</taxon>
        <taxon>Embryophyta</taxon>
        <taxon>Tracheophyta</taxon>
        <taxon>Spermatophyta</taxon>
        <taxon>Magnoliopsida</taxon>
        <taxon>eudicotyledons</taxon>
        <taxon>Gunneridae</taxon>
        <taxon>Pentapetalae</taxon>
        <taxon>asterids</taxon>
        <taxon>lamiids</taxon>
        <taxon>Solanales</taxon>
        <taxon>Solanaceae</taxon>
        <taxon>Solanoideae</taxon>
        <taxon>Solaneae</taxon>
        <taxon>Solanum</taxon>
    </lineage>
</organism>
<comment type="caution">
    <text evidence="2">The sequence shown here is derived from an EMBL/GenBank/DDBJ whole genome shotgun (WGS) entry which is preliminary data.</text>
</comment>
<sequence length="356" mass="41366">MYDYVSKYCQTCMIQAHNKEQCYVVHPKLYPKERTGKEGDIQKDKNEEEFVEQRNKNGRGGRNRQQEKVWTKVGITIGNKFNMLKQGSQELDEELEKGNETEKRINKVNKEDTPEVQMSDNKEKKTKEQLSTKKADPVENNMEEMPTNNNKWEASQAREEERSENANRNLFGMSKGAPSKNNLNNIDEPDLVARTEPDLLEETEKILQFQKETEKDEDMEFNIQQISKAGDFSPRHTNSLKNGTKKGRQLIPWQNIRSVNTQKYFERLLDLNRRHHYSFIILMEPFQNSSELEQYKRKLGFDNAGVGEMSGKIVGRDFNVILNEEEKLGGLTFTQNEAMDFASFISNSALVEVRCT</sequence>
<evidence type="ECO:0000313" key="3">
    <source>
        <dbReference type="Proteomes" id="UP000824120"/>
    </source>
</evidence>
<feature type="region of interest" description="Disordered" evidence="1">
    <location>
        <begin position="91"/>
        <end position="146"/>
    </location>
</feature>
<feature type="compositionally biased region" description="Basic and acidic residues" evidence="1">
    <location>
        <begin position="34"/>
        <end position="55"/>
    </location>
</feature>
<name>A0A9J5XGD2_SOLCO</name>
<dbReference type="Proteomes" id="UP000824120">
    <property type="component" value="Chromosome 9"/>
</dbReference>